<evidence type="ECO:0000313" key="2">
    <source>
        <dbReference type="EMBL" id="MBB6033321.1"/>
    </source>
</evidence>
<feature type="compositionally biased region" description="Low complexity" evidence="1">
    <location>
        <begin position="297"/>
        <end position="306"/>
    </location>
</feature>
<dbReference type="AlphaFoldDB" id="A0A841F8C3"/>
<evidence type="ECO:0000256" key="1">
    <source>
        <dbReference type="SAM" id="MobiDB-lite"/>
    </source>
</evidence>
<feature type="region of interest" description="Disordered" evidence="1">
    <location>
        <begin position="446"/>
        <end position="472"/>
    </location>
</feature>
<keyword evidence="3" id="KW-1185">Reference proteome</keyword>
<reference evidence="2 3" key="1">
    <citation type="submission" date="2020-08" db="EMBL/GenBank/DDBJ databases">
        <title>Genomic Encyclopedia of Type Strains, Phase IV (KMG-IV): sequencing the most valuable type-strain genomes for metagenomic binning, comparative biology and taxonomic classification.</title>
        <authorList>
            <person name="Goeker M."/>
        </authorList>
    </citation>
    <scope>NUCLEOTIDE SEQUENCE [LARGE SCALE GENOMIC DNA]</scope>
    <source>
        <strain evidence="2 3">YIM 65646</strain>
    </source>
</reference>
<dbReference type="EMBL" id="JACHGT010000002">
    <property type="protein sequence ID" value="MBB6033321.1"/>
    <property type="molecule type" value="Genomic_DNA"/>
</dbReference>
<proteinExistence type="predicted"/>
<organism evidence="2 3">
    <name type="scientific">Phytomonospora endophytica</name>
    <dbReference type="NCBI Taxonomy" id="714109"/>
    <lineage>
        <taxon>Bacteria</taxon>
        <taxon>Bacillati</taxon>
        <taxon>Actinomycetota</taxon>
        <taxon>Actinomycetes</taxon>
        <taxon>Micromonosporales</taxon>
        <taxon>Micromonosporaceae</taxon>
        <taxon>Phytomonospora</taxon>
    </lineage>
</organism>
<feature type="compositionally biased region" description="Low complexity" evidence="1">
    <location>
        <begin position="262"/>
        <end position="272"/>
    </location>
</feature>
<evidence type="ECO:0000313" key="3">
    <source>
        <dbReference type="Proteomes" id="UP000548476"/>
    </source>
</evidence>
<comment type="caution">
    <text evidence="2">The sequence shown here is derived from an EMBL/GenBank/DDBJ whole genome shotgun (WGS) entry which is preliminary data.</text>
</comment>
<feature type="compositionally biased region" description="Pro residues" evidence="1">
    <location>
        <begin position="383"/>
        <end position="402"/>
    </location>
</feature>
<accession>A0A841F8C3</accession>
<sequence length="531" mass="55169">MRIYCGLATAGHASFAAIVDDAGRAIAVAALDEAGPRAFTALCQLLAAHGGDRTTPIATDDGSGQTPQLCTAAGHPVTVTDDDLIGRFTRDDPAARQPGAQRALAAARALQTGAVTAIAGGAVRNLARLRPLLCSAEALAAGRATAVAALRGVLRELYPAALRAFDDPGAQRPLAVLDALPEPAAAAYCREDEVAQELATAGLPDTTGVIVALRTAAAEYAPSRRSGDEATRTTVRTAVQAVRVYDDGLRNLAEALAERLKAGGAARTTGTRTRGEAPPAVELPPIPEERPKRRTIPAQRASAPAAPEAPPVRPAPPQPPAEEGSRSSKITSLPTRRGARSKSDSGGFPQMPEPPVFNEPTTTAQPVMPTHAEPETVPSGIQLPPPNNIAAPPQPPTRPSPPVAEIDGDNDEGLTIFAQAKSAWFTGVNEDEEPNTLDWSMPTDEAWRSAQKTVTPSTGEATAKGLPRRVPQANLVPGSALPEDPGPIAIERDPQLIAANTAGYFRGWNRARRDAVDAAPVGANGSTVRLL</sequence>
<dbReference type="Proteomes" id="UP000548476">
    <property type="component" value="Unassembled WGS sequence"/>
</dbReference>
<dbReference type="RefSeq" id="WP_184786196.1">
    <property type="nucleotide sequence ID" value="NZ_BONT01000025.1"/>
</dbReference>
<protein>
    <submittedName>
        <fullName evidence="2">Methylmalonyl-CoA mutase cobalamin-binding subunit</fullName>
    </submittedName>
</protein>
<feature type="region of interest" description="Disordered" evidence="1">
    <location>
        <begin position="262"/>
        <end position="407"/>
    </location>
</feature>
<name>A0A841F8C3_9ACTN</name>
<feature type="compositionally biased region" description="Pro residues" evidence="1">
    <location>
        <begin position="307"/>
        <end position="320"/>
    </location>
</feature>
<feature type="compositionally biased region" description="Polar residues" evidence="1">
    <location>
        <begin position="450"/>
        <end position="460"/>
    </location>
</feature>
<gene>
    <name evidence="2" type="ORF">HNR73_001168</name>
</gene>